<feature type="region of interest" description="Disordered" evidence="1">
    <location>
        <begin position="1"/>
        <end position="22"/>
    </location>
</feature>
<protein>
    <submittedName>
        <fullName evidence="2">Uncharacterized protein</fullName>
    </submittedName>
</protein>
<comment type="caution">
    <text evidence="2">The sequence shown here is derived from an EMBL/GenBank/DDBJ whole genome shotgun (WGS) entry which is preliminary data.</text>
</comment>
<gene>
    <name evidence="2" type="ORF">SVIO_015180</name>
</gene>
<proteinExistence type="predicted"/>
<evidence type="ECO:0000313" key="2">
    <source>
        <dbReference type="EMBL" id="GDY50895.1"/>
    </source>
</evidence>
<keyword evidence="3" id="KW-1185">Reference proteome</keyword>
<accession>A0A4D4KPR7</accession>
<feature type="compositionally biased region" description="Basic and acidic residues" evidence="1">
    <location>
        <begin position="265"/>
        <end position="293"/>
    </location>
</feature>
<reference evidence="2 3" key="1">
    <citation type="journal article" date="2020" name="Int. J. Syst. Evol. Microbiol.">
        <title>Reclassification of Streptomyces castelarensis and Streptomyces sporoclivatus as later heterotypic synonyms of Streptomyces antimycoticus.</title>
        <authorList>
            <person name="Komaki H."/>
            <person name="Tamura T."/>
        </authorList>
    </citation>
    <scope>NUCLEOTIDE SEQUENCE [LARGE SCALE GENOMIC DNA]</scope>
    <source>
        <strain evidence="2 3">NBRC 13459</strain>
    </source>
</reference>
<feature type="region of interest" description="Disordered" evidence="1">
    <location>
        <begin position="191"/>
        <end position="222"/>
    </location>
</feature>
<name>A0A4D4KPR7_STRVO</name>
<evidence type="ECO:0000256" key="1">
    <source>
        <dbReference type="SAM" id="MobiDB-lite"/>
    </source>
</evidence>
<dbReference type="EMBL" id="BJHW01000001">
    <property type="protein sequence ID" value="GDY50895.1"/>
    <property type="molecule type" value="Genomic_DNA"/>
</dbReference>
<sequence length="381" mass="38761">MQEALQDGDLRPGVGQRNGGAGVVGAEEGELLGGPLLGLLPPLGLARDPLGEPGGLPQMALGRGGPLGGHFRGDGDLLLHQPVVGHRHIPRQHGQQVRAQPQRLLLARRRGGGGRRLRQRIERLGFGGGPLVRLQRLDAAGAQGGVPAGVRGVCSGHRTGGGLHGGACVRGLRVAQPTVGVGQSSPHLVQAHAGQGQRRRQVGRFRRPVGPGGRGGPPDARVQGVDAGVGPDGGEGGVPPALGGLPGVQLPLSQLVLVLGGAEGGGREHLRPGHGGAADEQRPAERAEADQGGHHQVVQLVHGGVQRMAAGVLHGVADVLADAGADVVRQAGALDRVVRHPGVLDGVLHRVLNGVLEGIGGRRLGEGHIRHHIADAGDRLS</sequence>
<evidence type="ECO:0000313" key="3">
    <source>
        <dbReference type="Proteomes" id="UP000301309"/>
    </source>
</evidence>
<dbReference type="AlphaFoldDB" id="A0A4D4KPR7"/>
<dbReference type="Proteomes" id="UP000301309">
    <property type="component" value="Unassembled WGS sequence"/>
</dbReference>
<organism evidence="2 3">
    <name type="scientific">Streptomyces violaceusniger</name>
    <dbReference type="NCBI Taxonomy" id="68280"/>
    <lineage>
        <taxon>Bacteria</taxon>
        <taxon>Bacillati</taxon>
        <taxon>Actinomycetota</taxon>
        <taxon>Actinomycetes</taxon>
        <taxon>Kitasatosporales</taxon>
        <taxon>Streptomycetaceae</taxon>
        <taxon>Streptomyces</taxon>
        <taxon>Streptomyces violaceusniger group</taxon>
    </lineage>
</organism>
<feature type="region of interest" description="Disordered" evidence="1">
    <location>
        <begin position="264"/>
        <end position="294"/>
    </location>
</feature>
<feature type="compositionally biased region" description="Basic residues" evidence="1">
    <location>
        <begin position="197"/>
        <end position="207"/>
    </location>
</feature>